<organism evidence="2 3">
    <name type="scientific">Aquimarina aggregata</name>
    <dbReference type="NCBI Taxonomy" id="1642818"/>
    <lineage>
        <taxon>Bacteria</taxon>
        <taxon>Pseudomonadati</taxon>
        <taxon>Bacteroidota</taxon>
        <taxon>Flavobacteriia</taxon>
        <taxon>Flavobacteriales</taxon>
        <taxon>Flavobacteriaceae</taxon>
        <taxon>Aquimarina</taxon>
    </lineage>
</organism>
<gene>
    <name evidence="2" type="ORF">AWE51_19745</name>
</gene>
<dbReference type="Gene3D" id="3.20.80.10">
    <property type="entry name" value="Regulatory factor, effector binding domain"/>
    <property type="match status" value="1"/>
</dbReference>
<evidence type="ECO:0000313" key="2">
    <source>
        <dbReference type="EMBL" id="KZS41635.1"/>
    </source>
</evidence>
<dbReference type="Proteomes" id="UP000076715">
    <property type="component" value="Unassembled WGS sequence"/>
</dbReference>
<dbReference type="RefSeq" id="WP_066311094.1">
    <property type="nucleotide sequence ID" value="NZ_LQRT01000003.1"/>
</dbReference>
<comment type="caution">
    <text evidence="2">The sequence shown here is derived from an EMBL/GenBank/DDBJ whole genome shotgun (WGS) entry which is preliminary data.</text>
</comment>
<accession>A0A163BQ45</accession>
<dbReference type="OrthoDB" id="4772335at2"/>
<protein>
    <recommendedName>
        <fullName evidence="1">GyrI-like small molecule binding domain-containing protein</fullName>
    </recommendedName>
</protein>
<reference evidence="2 3" key="1">
    <citation type="submission" date="2016-01" db="EMBL/GenBank/DDBJ databases">
        <title>The draft genome sequence of Aquimarina sp. RZW4-3-2.</title>
        <authorList>
            <person name="Wang Y."/>
        </authorList>
    </citation>
    <scope>NUCLEOTIDE SEQUENCE [LARGE SCALE GENOMIC DNA]</scope>
    <source>
        <strain evidence="2 3">RZW4-3-2</strain>
    </source>
</reference>
<evidence type="ECO:0000313" key="3">
    <source>
        <dbReference type="Proteomes" id="UP000076715"/>
    </source>
</evidence>
<sequence>MKHEWRKKEKEIYLPKNKPEIIDVPTYQFLAIEGEGNPNSDEFSEYIGVLYAVSYAIKMTLKKERNSKDYRDYTVYPLEGVWDINEEAKKIFDGKINKNDLVFKLMIRQPDFVEKIFVEEMIELTKVKKPYRFLENIKFETIEEGKCVQMMHLGSYDNELDSFKIMESFAEQKKLCRLSKIHREIYVSDFRKVAPEKLKTVLRFRVTSK</sequence>
<dbReference type="InterPro" id="IPR011256">
    <property type="entry name" value="Reg_factor_effector_dom_sf"/>
</dbReference>
<dbReference type="InterPro" id="IPR008319">
    <property type="entry name" value="GyrI-like_CCH_Lin2189-like"/>
</dbReference>
<keyword evidence="3" id="KW-1185">Reference proteome</keyword>
<name>A0A163BQ45_9FLAO</name>
<evidence type="ECO:0000259" key="1">
    <source>
        <dbReference type="Pfam" id="PF06445"/>
    </source>
</evidence>
<dbReference type="EMBL" id="LQRT01000003">
    <property type="protein sequence ID" value="KZS41635.1"/>
    <property type="molecule type" value="Genomic_DNA"/>
</dbReference>
<dbReference type="SUPFAM" id="SSF55136">
    <property type="entry name" value="Probable bacterial effector-binding domain"/>
    <property type="match status" value="1"/>
</dbReference>
<proteinExistence type="predicted"/>
<dbReference type="InterPro" id="IPR029442">
    <property type="entry name" value="GyrI-like"/>
</dbReference>
<dbReference type="PIRSF" id="PIRSF031644">
    <property type="entry name" value="UCP031644"/>
    <property type="match status" value="1"/>
</dbReference>
<feature type="domain" description="GyrI-like small molecule binding" evidence="1">
    <location>
        <begin position="18"/>
        <end position="206"/>
    </location>
</feature>
<dbReference type="Pfam" id="PF06445">
    <property type="entry name" value="GyrI-like"/>
    <property type="match status" value="1"/>
</dbReference>
<dbReference type="AlphaFoldDB" id="A0A163BQ45"/>